<gene>
    <name evidence="1" type="ORF">PMG25_01310</name>
</gene>
<reference evidence="1 2" key="1">
    <citation type="submission" date="2023-01" db="EMBL/GenBank/DDBJ databases">
        <title>Novel diversity within Roseofilum (Cyanobacteria; Desertifilaceae) from marine benthic mats with descriptions of four novel species.</title>
        <authorList>
            <person name="Wang Y."/>
            <person name="Berthold D.E."/>
            <person name="Hu J."/>
            <person name="Lefler F.W."/>
            <person name="Laughinghouse H.D. IV."/>
        </authorList>
    </citation>
    <scope>NUCLEOTIDE SEQUENCE [LARGE SCALE GENOMIC DNA]</scope>
    <source>
        <strain evidence="1 2">BLCC-M114</strain>
    </source>
</reference>
<keyword evidence="2" id="KW-1185">Reference proteome</keyword>
<dbReference type="Proteomes" id="UP001235849">
    <property type="component" value="Unassembled WGS sequence"/>
</dbReference>
<dbReference type="RefSeq" id="WP_283765108.1">
    <property type="nucleotide sequence ID" value="NZ_JAQOSO010000004.1"/>
</dbReference>
<proteinExistence type="predicted"/>
<name>A0ABT7B0M9_9CYAN</name>
<comment type="caution">
    <text evidence="1">The sequence shown here is derived from an EMBL/GenBank/DDBJ whole genome shotgun (WGS) entry which is preliminary data.</text>
</comment>
<protein>
    <submittedName>
        <fullName evidence="1">Uncharacterized protein</fullName>
    </submittedName>
</protein>
<organism evidence="1 2">
    <name type="scientific">Roseofilum capinflatum BLCC-M114</name>
    <dbReference type="NCBI Taxonomy" id="3022440"/>
    <lineage>
        <taxon>Bacteria</taxon>
        <taxon>Bacillati</taxon>
        <taxon>Cyanobacteriota</taxon>
        <taxon>Cyanophyceae</taxon>
        <taxon>Desertifilales</taxon>
        <taxon>Desertifilaceae</taxon>
        <taxon>Roseofilum</taxon>
        <taxon>Roseofilum capinflatum</taxon>
    </lineage>
</organism>
<accession>A0ABT7B0M9</accession>
<dbReference type="EMBL" id="JAQOSO010000004">
    <property type="protein sequence ID" value="MDJ1172728.1"/>
    <property type="molecule type" value="Genomic_DNA"/>
</dbReference>
<evidence type="ECO:0000313" key="1">
    <source>
        <dbReference type="EMBL" id="MDJ1172728.1"/>
    </source>
</evidence>
<evidence type="ECO:0000313" key="2">
    <source>
        <dbReference type="Proteomes" id="UP001235849"/>
    </source>
</evidence>
<sequence length="68" mass="7840">MLSLWLAGTIASLNELCNWKCPLPIPYSLFPIPHSLFPIPYSLFPIPYSLFPIPYSPFPILYFFPIHS</sequence>